<dbReference type="Gene3D" id="2.60.40.3680">
    <property type="match status" value="1"/>
</dbReference>
<dbReference type="Proteomes" id="UP000186309">
    <property type="component" value="Chromosome"/>
</dbReference>
<dbReference type="InterPro" id="IPR013694">
    <property type="entry name" value="VIT"/>
</dbReference>
<name>A0A1U7CIH6_9BACT</name>
<evidence type="ECO:0000313" key="3">
    <source>
        <dbReference type="EMBL" id="APW58683.1"/>
    </source>
</evidence>
<dbReference type="PROSITE" id="PS50234">
    <property type="entry name" value="VWFA"/>
    <property type="match status" value="1"/>
</dbReference>
<dbReference type="PROSITE" id="PS51468">
    <property type="entry name" value="VIT"/>
    <property type="match status" value="1"/>
</dbReference>
<keyword evidence="4" id="KW-1185">Reference proteome</keyword>
<proteinExistence type="predicted"/>
<dbReference type="InterPro" id="IPR050934">
    <property type="entry name" value="ITIH"/>
</dbReference>
<dbReference type="SMART" id="SM00327">
    <property type="entry name" value="VWA"/>
    <property type="match status" value="1"/>
</dbReference>
<evidence type="ECO:0000259" key="1">
    <source>
        <dbReference type="PROSITE" id="PS50234"/>
    </source>
</evidence>
<dbReference type="Pfam" id="PF08487">
    <property type="entry name" value="VIT"/>
    <property type="match status" value="1"/>
</dbReference>
<dbReference type="InterPro" id="IPR002035">
    <property type="entry name" value="VWF_A"/>
</dbReference>
<feature type="domain" description="VWFA" evidence="1">
    <location>
        <begin position="268"/>
        <end position="443"/>
    </location>
</feature>
<organism evidence="3 4">
    <name type="scientific">Paludisphaera borealis</name>
    <dbReference type="NCBI Taxonomy" id="1387353"/>
    <lineage>
        <taxon>Bacteria</taxon>
        <taxon>Pseudomonadati</taxon>
        <taxon>Planctomycetota</taxon>
        <taxon>Planctomycetia</taxon>
        <taxon>Isosphaerales</taxon>
        <taxon>Isosphaeraceae</taxon>
        <taxon>Paludisphaera</taxon>
    </lineage>
</organism>
<dbReference type="STRING" id="1387353.BSF38_00083"/>
<evidence type="ECO:0000259" key="2">
    <source>
        <dbReference type="PROSITE" id="PS51468"/>
    </source>
</evidence>
<dbReference type="Gene3D" id="3.40.50.410">
    <property type="entry name" value="von Willebrand factor, type A domain"/>
    <property type="match status" value="1"/>
</dbReference>
<reference evidence="4" key="1">
    <citation type="submission" date="2016-12" db="EMBL/GenBank/DDBJ databases">
        <title>Comparative genomics of four Isosphaeraceae planctomycetes: a common pool of plasmids and glycoside hydrolase genes.</title>
        <authorList>
            <person name="Ivanova A."/>
        </authorList>
    </citation>
    <scope>NUCLEOTIDE SEQUENCE [LARGE SCALE GENOMIC DNA]</scope>
    <source>
        <strain evidence="4">PX4</strain>
    </source>
</reference>
<dbReference type="RefSeq" id="WP_237170678.1">
    <property type="nucleotide sequence ID" value="NZ_CP019082.1"/>
</dbReference>
<dbReference type="SUPFAM" id="SSF53300">
    <property type="entry name" value="vWA-like"/>
    <property type="match status" value="1"/>
</dbReference>
<sequence length="754" mass="84130">MAAVVVLSGAGGAWGQGFIIETRRTVPIQSSFEIREVGVDAQVRNQAAEVQVSQTFHNPGSTQLEAEFFFPLPEDGAVQDFVLMVDGRELTGRLMNKDEARRIYEEIVRTKRDPALLEYMGRGLYRTSVFPIPPGADRKLTMKYTQLCKRDRDVIEFSYPLSTQKFTSKPIQRLSIRASIESKDSIKSVYCPSDDVRIDRSGDHEARISMERTNVIPTSDFRMVYTLAEGAIGASVVSYRPSAGDDGYFLLLASPEVKAPDAKPLPKTVIFVLDRSGSMAGKKIEQARRALKSVLNNLRDDDLFNIVVYDNAVETFRPELERFTSRTREEAERYVDNIREGGGTNIDEALTSALGLIRDHSRPNYLLFLTDGLPTAGEVRELSIADHCRKNNTQKARIFSFGVGFDVNARLLDRLSAGNSGTSEYVRPDEDIETHVARFYSKMSSPVLTDLRIEFTGTDVNRTYPRDLPDLFEGGQIVWVGRYRQPGRTTLKVTGRIADESRTFEFPAELADSDRGSGHNFVERIWAVRRIGYLIDQIDLSGQNKELVDELVSLSTKYGIMTPYTSFLADERVQLHAMNQNADRARLSLETLSEFSGASGVAQRDAKSFYMREERAAGASFAEPNQMAGFSADAAKSGGMMGGMMGKDTAIGRRRRNPQAPANAGMGMAGQNPEAAIRRVGSKTFYYKGQRWVDAVVKPEEDAKAKLIRQFSDEFFALARSQGSELNQYLTFTEPVTVKLDSAVYRIEPAEDKP</sequence>
<dbReference type="PANTHER" id="PTHR10338">
    <property type="entry name" value="INTER-ALPHA-TRYPSIN INHIBITOR HEAVY CHAIN FAMILY MEMBER"/>
    <property type="match status" value="1"/>
</dbReference>
<dbReference type="AlphaFoldDB" id="A0A1U7CIH6"/>
<dbReference type="Pfam" id="PF00092">
    <property type="entry name" value="VWA"/>
    <property type="match status" value="1"/>
</dbReference>
<dbReference type="InterPro" id="IPR036465">
    <property type="entry name" value="vWFA_dom_sf"/>
</dbReference>
<accession>A0A1U7CIH6</accession>
<dbReference type="EMBL" id="CP019082">
    <property type="protein sequence ID" value="APW58683.1"/>
    <property type="molecule type" value="Genomic_DNA"/>
</dbReference>
<dbReference type="KEGG" id="pbor:BSF38_00083"/>
<dbReference type="PANTHER" id="PTHR10338:SF108">
    <property type="entry name" value="INTER-ALPHA-TRYPSIN INHIBITOR HEAVY CHAIN H4-LIKE PROTEIN"/>
    <property type="match status" value="1"/>
</dbReference>
<dbReference type="SMART" id="SM00609">
    <property type="entry name" value="VIT"/>
    <property type="match status" value="1"/>
</dbReference>
<protein>
    <submittedName>
        <fullName evidence="3">Uncharacterized protein</fullName>
    </submittedName>
</protein>
<gene>
    <name evidence="3" type="ORF">BSF38_00083</name>
</gene>
<feature type="domain" description="VIT" evidence="2">
    <location>
        <begin position="18"/>
        <end position="146"/>
    </location>
</feature>
<evidence type="ECO:0000313" key="4">
    <source>
        <dbReference type="Proteomes" id="UP000186309"/>
    </source>
</evidence>